<dbReference type="AlphaFoldDB" id="A0ABD5RNX9"/>
<reference evidence="1 2" key="1">
    <citation type="journal article" date="2019" name="Int. J. Syst. Evol. Microbiol.">
        <title>The Global Catalogue of Microorganisms (GCM) 10K type strain sequencing project: providing services to taxonomists for standard genome sequencing and annotation.</title>
        <authorList>
            <consortium name="The Broad Institute Genomics Platform"/>
            <consortium name="The Broad Institute Genome Sequencing Center for Infectious Disease"/>
            <person name="Wu L."/>
            <person name="Ma J."/>
        </authorList>
    </citation>
    <scope>NUCLEOTIDE SEQUENCE [LARGE SCALE GENOMIC DNA]</scope>
    <source>
        <strain evidence="1 2">CGMCC 1.12543</strain>
    </source>
</reference>
<proteinExistence type="predicted"/>
<accession>A0ABD5RNX9</accession>
<dbReference type="Proteomes" id="UP001596099">
    <property type="component" value="Unassembled WGS sequence"/>
</dbReference>
<name>A0ABD5RNX9_9EURY</name>
<organism evidence="1 2">
    <name type="scientific">Halomarina salina</name>
    <dbReference type="NCBI Taxonomy" id="1872699"/>
    <lineage>
        <taxon>Archaea</taxon>
        <taxon>Methanobacteriati</taxon>
        <taxon>Methanobacteriota</taxon>
        <taxon>Stenosarchaea group</taxon>
        <taxon>Halobacteria</taxon>
        <taxon>Halobacteriales</taxon>
        <taxon>Natronomonadaceae</taxon>
        <taxon>Halomarina</taxon>
    </lineage>
</organism>
<evidence type="ECO:0000313" key="1">
    <source>
        <dbReference type="EMBL" id="MFC5971890.1"/>
    </source>
</evidence>
<gene>
    <name evidence="1" type="ORF">ACFPYI_11160</name>
</gene>
<sequence>MRRGKTDRSEDGRHRRYQEIEFDGSDGPWTIIQDTEHQQRWIQSNVTAEVRR</sequence>
<evidence type="ECO:0000313" key="2">
    <source>
        <dbReference type="Proteomes" id="UP001596099"/>
    </source>
</evidence>
<protein>
    <submittedName>
        <fullName evidence="1">Uncharacterized protein</fullName>
    </submittedName>
</protein>
<keyword evidence="2" id="KW-1185">Reference proteome</keyword>
<dbReference type="EMBL" id="JBHSQH010000001">
    <property type="protein sequence ID" value="MFC5971890.1"/>
    <property type="molecule type" value="Genomic_DNA"/>
</dbReference>
<comment type="caution">
    <text evidence="1">The sequence shown here is derived from an EMBL/GenBank/DDBJ whole genome shotgun (WGS) entry which is preliminary data.</text>
</comment>
<dbReference type="RefSeq" id="WP_247414770.1">
    <property type="nucleotide sequence ID" value="NZ_JALLGW010000001.1"/>
</dbReference>